<feature type="compositionally biased region" description="Acidic residues" evidence="1">
    <location>
        <begin position="303"/>
        <end position="313"/>
    </location>
</feature>
<feature type="compositionally biased region" description="Low complexity" evidence="1">
    <location>
        <begin position="68"/>
        <end position="78"/>
    </location>
</feature>
<organism evidence="2 3">
    <name type="scientific">Periconia macrospinosa</name>
    <dbReference type="NCBI Taxonomy" id="97972"/>
    <lineage>
        <taxon>Eukaryota</taxon>
        <taxon>Fungi</taxon>
        <taxon>Dikarya</taxon>
        <taxon>Ascomycota</taxon>
        <taxon>Pezizomycotina</taxon>
        <taxon>Dothideomycetes</taxon>
        <taxon>Pleosporomycetidae</taxon>
        <taxon>Pleosporales</taxon>
        <taxon>Massarineae</taxon>
        <taxon>Periconiaceae</taxon>
        <taxon>Periconia</taxon>
    </lineage>
</organism>
<dbReference type="AlphaFoldDB" id="A0A2V1DXV7"/>
<name>A0A2V1DXV7_9PLEO</name>
<gene>
    <name evidence="2" type="ORF">DM02DRAFT_670261</name>
</gene>
<dbReference type="EMBL" id="KZ805338">
    <property type="protein sequence ID" value="PVI02856.1"/>
    <property type="molecule type" value="Genomic_DNA"/>
</dbReference>
<feature type="compositionally biased region" description="Acidic residues" evidence="1">
    <location>
        <begin position="282"/>
        <end position="293"/>
    </location>
</feature>
<evidence type="ECO:0000256" key="1">
    <source>
        <dbReference type="SAM" id="MobiDB-lite"/>
    </source>
</evidence>
<evidence type="ECO:0000313" key="3">
    <source>
        <dbReference type="Proteomes" id="UP000244855"/>
    </source>
</evidence>
<keyword evidence="3" id="KW-1185">Reference proteome</keyword>
<protein>
    <submittedName>
        <fullName evidence="2">Uncharacterized protein</fullName>
    </submittedName>
</protein>
<feature type="compositionally biased region" description="Basic and acidic residues" evidence="1">
    <location>
        <begin position="79"/>
        <end position="93"/>
    </location>
</feature>
<feature type="compositionally biased region" description="Basic and acidic residues" evidence="1">
    <location>
        <begin position="135"/>
        <end position="147"/>
    </location>
</feature>
<dbReference type="Proteomes" id="UP000244855">
    <property type="component" value="Unassembled WGS sequence"/>
</dbReference>
<feature type="compositionally biased region" description="Low complexity" evidence="1">
    <location>
        <begin position="269"/>
        <end position="281"/>
    </location>
</feature>
<sequence length="313" mass="35742">MPTDRAKRPGQEPRADLMAGRMNPRNDIDYGWLYRSMKNHPDRHTQARAQEPVYPTQAENRSSYATTRSSSPFLPSRRPAAEREHDACAREATTHPQQQDYRGMSRTVDFADEAGYDQQQRMEESFARSRNAWPRYDEGEFTEHRGGSEGSDSDWRAAGSMSSRSGAGYARDSLGRSSMWGSSDSSGSRITSRYDGSRVSDAGQTYQSNEYCRDGGHFPYNDGFYHEDDDEYSRGEQYYQADEYREEDRYYPAGDYCEQECSNGEDVDGSGYASQGSYGYANEDEYDQNDGYECDYGNGCSDDYGDDYDYEYD</sequence>
<feature type="region of interest" description="Disordered" evidence="1">
    <location>
        <begin position="41"/>
        <end position="313"/>
    </location>
</feature>
<feature type="compositionally biased region" description="Low complexity" evidence="1">
    <location>
        <begin position="156"/>
        <end position="193"/>
    </location>
</feature>
<feature type="region of interest" description="Disordered" evidence="1">
    <location>
        <begin position="1"/>
        <end position="24"/>
    </location>
</feature>
<evidence type="ECO:0000313" key="2">
    <source>
        <dbReference type="EMBL" id="PVI02856.1"/>
    </source>
</evidence>
<proteinExistence type="predicted"/>
<reference evidence="2 3" key="1">
    <citation type="journal article" date="2018" name="Sci. Rep.">
        <title>Comparative genomics provides insights into the lifestyle and reveals functional heterogeneity of dark septate endophytic fungi.</title>
        <authorList>
            <person name="Knapp D.G."/>
            <person name="Nemeth J.B."/>
            <person name="Barry K."/>
            <person name="Hainaut M."/>
            <person name="Henrissat B."/>
            <person name="Johnson J."/>
            <person name="Kuo A."/>
            <person name="Lim J.H.P."/>
            <person name="Lipzen A."/>
            <person name="Nolan M."/>
            <person name="Ohm R.A."/>
            <person name="Tamas L."/>
            <person name="Grigoriev I.V."/>
            <person name="Spatafora J.W."/>
            <person name="Nagy L.G."/>
            <person name="Kovacs G.M."/>
        </authorList>
    </citation>
    <scope>NUCLEOTIDE SEQUENCE [LARGE SCALE GENOMIC DNA]</scope>
    <source>
        <strain evidence="2 3">DSE2036</strain>
    </source>
</reference>
<feature type="compositionally biased region" description="Polar residues" evidence="1">
    <location>
        <begin position="57"/>
        <end position="67"/>
    </location>
</feature>
<accession>A0A2V1DXV7</accession>
<feature type="compositionally biased region" description="Basic and acidic residues" evidence="1">
    <location>
        <begin position="1"/>
        <end position="15"/>
    </location>
</feature>